<gene>
    <name evidence="9" type="primary">gluP</name>
    <name evidence="9" type="ORF">SAMEA4530655_02417</name>
</gene>
<dbReference type="KEGG" id="pspu:NA29_16295"/>
<comment type="subcellular location">
    <subcellularLocation>
        <location evidence="1">Membrane</location>
        <topology evidence="1">Multi-pass membrane protein</topology>
    </subcellularLocation>
</comment>
<keyword evidence="10" id="KW-1185">Reference proteome</keyword>
<evidence type="ECO:0000313" key="10">
    <source>
        <dbReference type="Proteomes" id="UP000215126"/>
    </source>
</evidence>
<dbReference type="GO" id="GO:0004252">
    <property type="term" value="F:serine-type endopeptidase activity"/>
    <property type="evidence" value="ECO:0007669"/>
    <property type="project" value="InterPro"/>
</dbReference>
<feature type="transmembrane region" description="Helical" evidence="7">
    <location>
        <begin position="147"/>
        <end position="166"/>
    </location>
</feature>
<evidence type="ECO:0000256" key="2">
    <source>
        <dbReference type="ARBA" id="ARBA00009045"/>
    </source>
</evidence>
<evidence type="ECO:0000259" key="8">
    <source>
        <dbReference type="Pfam" id="PF01694"/>
    </source>
</evidence>
<dbReference type="GO" id="GO:0016020">
    <property type="term" value="C:membrane"/>
    <property type="evidence" value="ECO:0007669"/>
    <property type="project" value="UniProtKB-SubCell"/>
</dbReference>
<dbReference type="Pfam" id="PF01694">
    <property type="entry name" value="Rhomboid"/>
    <property type="match status" value="1"/>
</dbReference>
<dbReference type="OrthoDB" id="9778341at2"/>
<evidence type="ECO:0000256" key="5">
    <source>
        <dbReference type="ARBA" id="ARBA00022989"/>
    </source>
</evidence>
<dbReference type="PANTHER" id="PTHR43731">
    <property type="entry name" value="RHOMBOID PROTEASE"/>
    <property type="match status" value="1"/>
</dbReference>
<evidence type="ECO:0000256" key="3">
    <source>
        <dbReference type="ARBA" id="ARBA00022692"/>
    </source>
</evidence>
<comment type="similarity">
    <text evidence="2">Belongs to the peptidase S54 family.</text>
</comment>
<proteinExistence type="inferred from homology"/>
<protein>
    <submittedName>
        <fullName evidence="9">Rhomboid protease gluP</fullName>
        <ecNumber evidence="9">3.4.21.105</ecNumber>
    </submittedName>
</protein>
<evidence type="ECO:0000313" key="9">
    <source>
        <dbReference type="EMBL" id="SNU85335.1"/>
    </source>
</evidence>
<feature type="transmembrane region" description="Helical" evidence="7">
    <location>
        <begin position="93"/>
        <end position="116"/>
    </location>
</feature>
<reference evidence="9 10" key="1">
    <citation type="submission" date="2017-06" db="EMBL/GenBank/DDBJ databases">
        <authorList>
            <consortium name="Pathogen Informatics"/>
        </authorList>
    </citation>
    <scope>NUCLEOTIDE SEQUENCE [LARGE SCALE GENOMIC DNA]</scope>
    <source>
        <strain evidence="9 10">NCTC13161</strain>
    </source>
</reference>
<dbReference type="STRING" id="93222.NA29_16295"/>
<dbReference type="EC" id="3.4.21.105" evidence="9"/>
<accession>A0A239SIP8</accession>
<dbReference type="RefSeq" id="WP_039398453.1">
    <property type="nucleotide sequence ID" value="NZ_CABPRX010000002.1"/>
</dbReference>
<feature type="transmembrane region" description="Helical" evidence="7">
    <location>
        <begin position="122"/>
        <end position="140"/>
    </location>
</feature>
<dbReference type="InterPro" id="IPR050925">
    <property type="entry name" value="Rhomboid_protease_S54"/>
</dbReference>
<dbReference type="InterPro" id="IPR035952">
    <property type="entry name" value="Rhomboid-like_sf"/>
</dbReference>
<dbReference type="GO" id="GO:0006508">
    <property type="term" value="P:proteolysis"/>
    <property type="evidence" value="ECO:0007669"/>
    <property type="project" value="UniProtKB-KW"/>
</dbReference>
<dbReference type="EMBL" id="LT906435">
    <property type="protein sequence ID" value="SNU85335.1"/>
    <property type="molecule type" value="Genomic_DNA"/>
</dbReference>
<keyword evidence="6 7" id="KW-0472">Membrane</keyword>
<organism evidence="9 10">
    <name type="scientific">Pandoraea sputorum</name>
    <dbReference type="NCBI Taxonomy" id="93222"/>
    <lineage>
        <taxon>Bacteria</taxon>
        <taxon>Pseudomonadati</taxon>
        <taxon>Pseudomonadota</taxon>
        <taxon>Betaproteobacteria</taxon>
        <taxon>Burkholderiales</taxon>
        <taxon>Burkholderiaceae</taxon>
        <taxon>Pandoraea</taxon>
    </lineage>
</organism>
<keyword evidence="3 7" id="KW-0812">Transmembrane</keyword>
<evidence type="ECO:0000256" key="4">
    <source>
        <dbReference type="ARBA" id="ARBA00022801"/>
    </source>
</evidence>
<sequence length="209" mass="22491">MTQLIVLINVVAFLIQLAVGDTAIDVLALWPLSSAASDMAHTPGTLYPVAPFHVWQLLTYSLLHSGWVHLAFNMWGLYLFGRDIEDEIGAMRLLALYVGSAFSAGLTQLLVTSVLLPSPYPTVGASGGVFGLLFAFAVLFPRRTVILLIPPIPLPAWLFATLYGIAELALGVSGTLNGIAHFAHVGGMLGSALLMLYWRQHNRQQHAGG</sequence>
<keyword evidence="9" id="KW-0645">Protease</keyword>
<dbReference type="Gene3D" id="1.20.1540.10">
    <property type="entry name" value="Rhomboid-like"/>
    <property type="match status" value="1"/>
</dbReference>
<name>A0A239SIP8_9BURK</name>
<dbReference type="SMART" id="SM01160">
    <property type="entry name" value="DUF1751"/>
    <property type="match status" value="1"/>
</dbReference>
<evidence type="ECO:0000256" key="7">
    <source>
        <dbReference type="SAM" id="Phobius"/>
    </source>
</evidence>
<keyword evidence="4 9" id="KW-0378">Hydrolase</keyword>
<dbReference type="SUPFAM" id="SSF144091">
    <property type="entry name" value="Rhomboid-like"/>
    <property type="match status" value="1"/>
</dbReference>
<dbReference type="PANTHER" id="PTHR43731:SF14">
    <property type="entry name" value="PRESENILIN-ASSOCIATED RHOMBOID-LIKE PROTEIN, MITOCHONDRIAL"/>
    <property type="match status" value="1"/>
</dbReference>
<dbReference type="InterPro" id="IPR022764">
    <property type="entry name" value="Peptidase_S54_rhomboid_dom"/>
</dbReference>
<dbReference type="Proteomes" id="UP000215126">
    <property type="component" value="Chromosome 1"/>
</dbReference>
<dbReference type="AlphaFoldDB" id="A0A239SIP8"/>
<dbReference type="GeneID" id="88095057"/>
<feature type="domain" description="Peptidase S54 rhomboid" evidence="8">
    <location>
        <begin position="53"/>
        <end position="197"/>
    </location>
</feature>
<feature type="transmembrane region" description="Helical" evidence="7">
    <location>
        <begin position="57"/>
        <end position="81"/>
    </location>
</feature>
<keyword evidence="5 7" id="KW-1133">Transmembrane helix</keyword>
<evidence type="ECO:0000256" key="1">
    <source>
        <dbReference type="ARBA" id="ARBA00004141"/>
    </source>
</evidence>
<evidence type="ECO:0000256" key="6">
    <source>
        <dbReference type="ARBA" id="ARBA00023136"/>
    </source>
</evidence>
<feature type="transmembrane region" description="Helical" evidence="7">
    <location>
        <begin position="178"/>
        <end position="198"/>
    </location>
</feature>